<evidence type="ECO:0000313" key="7">
    <source>
        <dbReference type="Proteomes" id="UP000433483"/>
    </source>
</evidence>
<organism evidence="5 9">
    <name type="scientific">Phytophthora fragariae</name>
    <dbReference type="NCBI Taxonomy" id="53985"/>
    <lineage>
        <taxon>Eukaryota</taxon>
        <taxon>Sar</taxon>
        <taxon>Stramenopiles</taxon>
        <taxon>Oomycota</taxon>
        <taxon>Peronosporomycetes</taxon>
        <taxon>Peronosporales</taxon>
        <taxon>Peronosporaceae</taxon>
        <taxon>Phytophthora</taxon>
    </lineage>
</organism>
<dbReference type="EMBL" id="QXGD01005884">
    <property type="protein sequence ID" value="KAE9164691.1"/>
    <property type="molecule type" value="Genomic_DNA"/>
</dbReference>
<proteinExistence type="predicted"/>
<dbReference type="EMBL" id="QXGE01005114">
    <property type="protein sequence ID" value="KAE9268456.1"/>
    <property type="molecule type" value="Genomic_DNA"/>
</dbReference>
<keyword evidence="7" id="KW-1185">Reference proteome</keyword>
<comment type="caution">
    <text evidence="5">The sequence shown here is derived from an EMBL/GenBank/DDBJ whole genome shotgun (WGS) entry which is preliminary data.</text>
</comment>
<evidence type="ECO:0000313" key="10">
    <source>
        <dbReference type="Proteomes" id="UP000440732"/>
    </source>
</evidence>
<dbReference type="EMBL" id="QXFW01006668">
    <property type="protein sequence ID" value="KAE8958698.1"/>
    <property type="molecule type" value="Genomic_DNA"/>
</dbReference>
<evidence type="ECO:0000313" key="11">
    <source>
        <dbReference type="Proteomes" id="UP000460718"/>
    </source>
</evidence>
<evidence type="ECO:0000313" key="2">
    <source>
        <dbReference type="EMBL" id="KAE8958698.1"/>
    </source>
</evidence>
<dbReference type="AlphaFoldDB" id="A0A6A3VEX0"/>
<name>A0A6A3VEX0_9STRA</name>
<evidence type="ECO:0000313" key="4">
    <source>
        <dbReference type="EMBL" id="KAE9161036.1"/>
    </source>
</evidence>
<dbReference type="EMBL" id="QXGB01006331">
    <property type="protein sequence ID" value="KAE9161036.1"/>
    <property type="molecule type" value="Genomic_DNA"/>
</dbReference>
<sequence>MVKSSCESGVAGTTSSLNAWRLGPGVVAVAVSLSPSSWLGRMSALGYYGTLMEAIDSDEEAEPDCAVAAETTRATPPQSNLDCSESDVDMAQVERQVQDTSTDQPGVERTQRGGATHRKGGEQKRAGSPATNLDIKQLSMGSMADKTGKLINSATALKERRRKHHDANRTGLGTLRLHSEGKAGLVQTSIARYIQPFASPAWGLCLARSPRRSCP</sequence>
<evidence type="ECO:0000313" key="6">
    <source>
        <dbReference type="EMBL" id="KAE9268456.1"/>
    </source>
</evidence>
<dbReference type="EMBL" id="QXGA01006725">
    <property type="protein sequence ID" value="KAE9062174.1"/>
    <property type="molecule type" value="Genomic_DNA"/>
</dbReference>
<dbReference type="Proteomes" id="UP000437068">
    <property type="component" value="Unassembled WGS sequence"/>
</dbReference>
<evidence type="ECO:0000313" key="9">
    <source>
        <dbReference type="Proteomes" id="UP000440367"/>
    </source>
</evidence>
<evidence type="ECO:0000313" key="3">
    <source>
        <dbReference type="EMBL" id="KAE9062174.1"/>
    </source>
</evidence>
<dbReference type="Proteomes" id="UP000460718">
    <property type="component" value="Unassembled WGS sequence"/>
</dbReference>
<dbReference type="Proteomes" id="UP000433483">
    <property type="component" value="Unassembled WGS sequence"/>
</dbReference>
<dbReference type="Proteomes" id="UP000440367">
    <property type="component" value="Unassembled WGS sequence"/>
</dbReference>
<feature type="region of interest" description="Disordered" evidence="1">
    <location>
        <begin position="96"/>
        <end position="131"/>
    </location>
</feature>
<gene>
    <name evidence="6" type="ORF">PF001_g29645</name>
    <name evidence="5" type="ORF">PF002_g31541</name>
    <name evidence="4" type="ORF">PF005_g31397</name>
    <name evidence="3" type="ORF">PF006_g31222</name>
    <name evidence="2" type="ORF">PF011_g30672</name>
</gene>
<dbReference type="Proteomes" id="UP000440732">
    <property type="component" value="Unassembled WGS sequence"/>
</dbReference>
<evidence type="ECO:0000313" key="5">
    <source>
        <dbReference type="EMBL" id="KAE9164691.1"/>
    </source>
</evidence>
<reference evidence="7 8" key="1">
    <citation type="submission" date="2018-08" db="EMBL/GenBank/DDBJ databases">
        <title>Genomic investigation of the strawberry pathogen Phytophthora fragariae indicates pathogenicity is determined by transcriptional variation in three key races.</title>
        <authorList>
            <person name="Adams T.M."/>
            <person name="Armitage A.D."/>
            <person name="Sobczyk M.K."/>
            <person name="Bates H.J."/>
            <person name="Dunwell J.M."/>
            <person name="Nellist C.F."/>
            <person name="Harrison R.J."/>
        </authorList>
    </citation>
    <scope>NUCLEOTIDE SEQUENCE [LARGE SCALE GENOMIC DNA]</scope>
    <source>
        <strain evidence="6 8">A4</strain>
        <strain evidence="5 9">BC-1</strain>
        <strain evidence="4 7">NOV-27</strain>
        <strain evidence="3 10">NOV-5</strain>
        <strain evidence="2 11">SCRP245</strain>
    </source>
</reference>
<protein>
    <submittedName>
        <fullName evidence="5">Uncharacterized protein</fullName>
    </submittedName>
</protein>
<evidence type="ECO:0000256" key="1">
    <source>
        <dbReference type="SAM" id="MobiDB-lite"/>
    </source>
</evidence>
<evidence type="ECO:0000313" key="8">
    <source>
        <dbReference type="Proteomes" id="UP000437068"/>
    </source>
</evidence>
<accession>A0A6A3VEX0</accession>